<dbReference type="PANTHER" id="PTHR32329:SF7">
    <property type="entry name" value="ACTIVATOR OF 2-HYDROXYACYL-COA-HYDRATASE"/>
    <property type="match status" value="1"/>
</dbReference>
<dbReference type="PANTHER" id="PTHR32329">
    <property type="entry name" value="BIFUNCTIONAL PROTEIN [INCLUDES 2-HYDROXYACYL-COA DEHYDRATASE (N-TER) AND ITS ACTIVATOR DOMAIN (C_TERM)-RELATED"/>
    <property type="match status" value="1"/>
</dbReference>
<organism evidence="6 7">
    <name type="scientific">Candidatus Galligastranaerophilus intestinavium</name>
    <dbReference type="NCBI Taxonomy" id="2840836"/>
    <lineage>
        <taxon>Bacteria</taxon>
        <taxon>Candidatus Galligastranaerophilus</taxon>
    </lineage>
</organism>
<dbReference type="NCBIfam" id="TIGR00241">
    <property type="entry name" value="CoA_E_activ"/>
    <property type="match status" value="1"/>
</dbReference>
<comment type="cofactor">
    <cofactor evidence="1">
        <name>[4Fe-4S] cluster</name>
        <dbReference type="ChEBI" id="CHEBI:49883"/>
    </cofactor>
</comment>
<feature type="domain" description="ATPase BadF/BadG/BcrA/BcrD type" evidence="5">
    <location>
        <begin position="5"/>
        <end position="256"/>
    </location>
</feature>
<evidence type="ECO:0000313" key="6">
    <source>
        <dbReference type="EMBL" id="HIS73941.1"/>
    </source>
</evidence>
<dbReference type="EMBL" id="DVJQ01000025">
    <property type="protein sequence ID" value="HIS73941.1"/>
    <property type="molecule type" value="Genomic_DNA"/>
</dbReference>
<dbReference type="InterPro" id="IPR008275">
    <property type="entry name" value="CoA_E_activase_dom"/>
</dbReference>
<dbReference type="SUPFAM" id="SSF53067">
    <property type="entry name" value="Actin-like ATPase domain"/>
    <property type="match status" value="1"/>
</dbReference>
<reference evidence="6" key="2">
    <citation type="journal article" date="2021" name="PeerJ">
        <title>Extensive microbial diversity within the chicken gut microbiome revealed by metagenomics and culture.</title>
        <authorList>
            <person name="Gilroy R."/>
            <person name="Ravi A."/>
            <person name="Getino M."/>
            <person name="Pursley I."/>
            <person name="Horton D.L."/>
            <person name="Alikhan N.F."/>
            <person name="Baker D."/>
            <person name="Gharbi K."/>
            <person name="Hall N."/>
            <person name="Watson M."/>
            <person name="Adriaenssens E.M."/>
            <person name="Foster-Nyarko E."/>
            <person name="Jarju S."/>
            <person name="Secka A."/>
            <person name="Antonio M."/>
            <person name="Oren A."/>
            <person name="Chaudhuri R.R."/>
            <person name="La Ragione R."/>
            <person name="Hildebrand F."/>
            <person name="Pallen M.J."/>
        </authorList>
    </citation>
    <scope>NUCLEOTIDE SEQUENCE</scope>
    <source>
        <strain evidence="6">CHK152-2871</strain>
    </source>
</reference>
<keyword evidence="2" id="KW-0479">Metal-binding</keyword>
<evidence type="ECO:0000256" key="4">
    <source>
        <dbReference type="ARBA" id="ARBA00023014"/>
    </source>
</evidence>
<reference evidence="6" key="1">
    <citation type="submission" date="2020-10" db="EMBL/GenBank/DDBJ databases">
        <authorList>
            <person name="Gilroy R."/>
        </authorList>
    </citation>
    <scope>NUCLEOTIDE SEQUENCE</scope>
    <source>
        <strain evidence="6">CHK152-2871</strain>
    </source>
</reference>
<comment type="caution">
    <text evidence="6">The sequence shown here is derived from an EMBL/GenBank/DDBJ whole genome shotgun (WGS) entry which is preliminary data.</text>
</comment>
<dbReference type="GO" id="GO:0046872">
    <property type="term" value="F:metal ion binding"/>
    <property type="evidence" value="ECO:0007669"/>
    <property type="project" value="UniProtKB-KW"/>
</dbReference>
<evidence type="ECO:0000256" key="1">
    <source>
        <dbReference type="ARBA" id="ARBA00001966"/>
    </source>
</evidence>
<protein>
    <submittedName>
        <fullName evidence="6">2-hydroxyglutaryl-CoA dehydratase</fullName>
    </submittedName>
</protein>
<sequence length="335" mass="35781">MKVYLGIDVGSVTTKLAVIDENGKYIDSYMLRTSGQPVKAVQGGLSELLKKSLCEYEVCSVGTTGSGRNLAGALVGADVIKNEITAHAVAASVIVPGVQTILEIGGQDSKIIILRDGIVTDFAMNTVCAAGTGSFLDQQAGRLNVKIEDFGSIALQSESPARIAGRCGVFAESDLIHKQQLGYPVEDLLYGLCQALVRNYLSNLALGKELLPIVTFQGGVATNKGMVKAFEEALGCEIVVPENHQTMGAIGAALLAMEHHQFTNEQTKFKGWQTKDMHFNSVTCTCEGCSNNCEVITILEGNFEPLKHGESHKISDIKGNIIARWGGTCGRWDIG</sequence>
<dbReference type="AlphaFoldDB" id="A0A9D1JXE8"/>
<gene>
    <name evidence="6" type="ORF">IAA86_02850</name>
</gene>
<dbReference type="InterPro" id="IPR043129">
    <property type="entry name" value="ATPase_NBD"/>
</dbReference>
<accession>A0A9D1JXE8</accession>
<evidence type="ECO:0000313" key="7">
    <source>
        <dbReference type="Proteomes" id="UP000886865"/>
    </source>
</evidence>
<proteinExistence type="predicted"/>
<dbReference type="CDD" id="cd24035">
    <property type="entry name" value="ASKHA_NBD_O66634-like_rpt2"/>
    <property type="match status" value="1"/>
</dbReference>
<dbReference type="GO" id="GO:0051536">
    <property type="term" value="F:iron-sulfur cluster binding"/>
    <property type="evidence" value="ECO:0007669"/>
    <property type="project" value="UniProtKB-KW"/>
</dbReference>
<name>A0A9D1JXE8_9BACT</name>
<evidence type="ECO:0000256" key="2">
    <source>
        <dbReference type="ARBA" id="ARBA00022723"/>
    </source>
</evidence>
<keyword evidence="3" id="KW-0408">Iron</keyword>
<dbReference type="Gene3D" id="3.30.420.40">
    <property type="match status" value="2"/>
</dbReference>
<evidence type="ECO:0000256" key="3">
    <source>
        <dbReference type="ARBA" id="ARBA00023004"/>
    </source>
</evidence>
<dbReference type="Pfam" id="PF01869">
    <property type="entry name" value="BcrAD_BadFG"/>
    <property type="match status" value="1"/>
</dbReference>
<dbReference type="InterPro" id="IPR051805">
    <property type="entry name" value="Dehydratase_Activator_Redct"/>
</dbReference>
<evidence type="ECO:0000259" key="5">
    <source>
        <dbReference type="Pfam" id="PF01869"/>
    </source>
</evidence>
<keyword evidence="4" id="KW-0411">Iron-sulfur</keyword>
<dbReference type="Proteomes" id="UP000886865">
    <property type="component" value="Unassembled WGS sequence"/>
</dbReference>
<dbReference type="InterPro" id="IPR002731">
    <property type="entry name" value="ATPase_BadF"/>
</dbReference>